<protein>
    <submittedName>
        <fullName evidence="11">TRAP-type C4-dicarboxylate transport system permease small subunit</fullName>
    </submittedName>
</protein>
<comment type="similarity">
    <text evidence="8">Belongs to the TRAP transporter small permease family.</text>
</comment>
<dbReference type="RefSeq" id="WP_077111492.1">
    <property type="nucleotide sequence ID" value="NZ_JAFBFH010000011.1"/>
</dbReference>
<keyword evidence="12" id="KW-1185">Reference proteome</keyword>
<reference evidence="11 12" key="1">
    <citation type="submission" date="2021-01" db="EMBL/GenBank/DDBJ databases">
        <title>Genomic Encyclopedia of Type Strains, Phase IV (KMG-IV): sequencing the most valuable type-strain genomes for metagenomic binning, comparative biology and taxonomic classification.</title>
        <authorList>
            <person name="Goeker M."/>
        </authorList>
    </citation>
    <scope>NUCLEOTIDE SEQUENCE [LARGE SCALE GENOMIC DNA]</scope>
    <source>
        <strain evidence="11 12">DSM 105453</strain>
    </source>
</reference>
<dbReference type="InterPro" id="IPR055348">
    <property type="entry name" value="DctQ"/>
</dbReference>
<evidence type="ECO:0000256" key="5">
    <source>
        <dbReference type="ARBA" id="ARBA00022692"/>
    </source>
</evidence>
<keyword evidence="7 9" id="KW-0472">Membrane</keyword>
<evidence type="ECO:0000259" key="10">
    <source>
        <dbReference type="Pfam" id="PF04290"/>
    </source>
</evidence>
<gene>
    <name evidence="11" type="ORF">JOC94_002022</name>
</gene>
<comment type="subcellular location">
    <subcellularLocation>
        <location evidence="1">Cell inner membrane</location>
        <topology evidence="1">Multi-pass membrane protein</topology>
    </subcellularLocation>
</comment>
<comment type="caution">
    <text evidence="11">The sequence shown here is derived from an EMBL/GenBank/DDBJ whole genome shotgun (WGS) entry which is preliminary data.</text>
</comment>
<keyword evidence="5 9" id="KW-0812">Transmembrane</keyword>
<dbReference type="EMBL" id="JAFBFH010000011">
    <property type="protein sequence ID" value="MBM7715050.1"/>
    <property type="molecule type" value="Genomic_DNA"/>
</dbReference>
<keyword evidence="3" id="KW-1003">Cell membrane</keyword>
<organism evidence="11 12">
    <name type="scientific">Siminovitchia thermophila</name>
    <dbReference type="NCBI Taxonomy" id="1245522"/>
    <lineage>
        <taxon>Bacteria</taxon>
        <taxon>Bacillati</taxon>
        <taxon>Bacillota</taxon>
        <taxon>Bacilli</taxon>
        <taxon>Bacillales</taxon>
        <taxon>Bacillaceae</taxon>
        <taxon>Siminovitchia</taxon>
    </lineage>
</organism>
<feature type="transmembrane region" description="Helical" evidence="9">
    <location>
        <begin position="12"/>
        <end position="39"/>
    </location>
</feature>
<feature type="domain" description="Tripartite ATP-independent periplasmic transporters DctQ component" evidence="10">
    <location>
        <begin position="26"/>
        <end position="151"/>
    </location>
</feature>
<dbReference type="Proteomes" id="UP000823485">
    <property type="component" value="Unassembled WGS sequence"/>
</dbReference>
<evidence type="ECO:0000313" key="11">
    <source>
        <dbReference type="EMBL" id="MBM7715050.1"/>
    </source>
</evidence>
<dbReference type="Pfam" id="PF04290">
    <property type="entry name" value="DctQ"/>
    <property type="match status" value="1"/>
</dbReference>
<sequence length="152" mass="17436">MSFKKIDDYLGRALEIIITICLSAVVIITFLQVVFRYVFKQPLGWSQEVLMVCFVYSVLFGAALAIKNSEHLQVNIFENMPKMIEKVFKALEFTVVIVVIVCLLYFGFGLVMDNFDSGQVLGMVPIKKAYVYMAIPISALFMLYYQIKKVYK</sequence>
<proteinExistence type="inferred from homology"/>
<dbReference type="InterPro" id="IPR007387">
    <property type="entry name" value="TRAP_DctQ"/>
</dbReference>
<evidence type="ECO:0000256" key="3">
    <source>
        <dbReference type="ARBA" id="ARBA00022475"/>
    </source>
</evidence>
<feature type="transmembrane region" description="Helical" evidence="9">
    <location>
        <begin position="45"/>
        <end position="66"/>
    </location>
</feature>
<evidence type="ECO:0000256" key="9">
    <source>
        <dbReference type="SAM" id="Phobius"/>
    </source>
</evidence>
<evidence type="ECO:0000256" key="6">
    <source>
        <dbReference type="ARBA" id="ARBA00022989"/>
    </source>
</evidence>
<name>A0ABS2R6M3_9BACI</name>
<keyword evidence="2" id="KW-0813">Transport</keyword>
<feature type="transmembrane region" description="Helical" evidence="9">
    <location>
        <begin position="129"/>
        <end position="147"/>
    </location>
</feature>
<dbReference type="PANTHER" id="PTHR35011:SF2">
    <property type="entry name" value="2,3-DIKETO-L-GULONATE TRAP TRANSPORTER SMALL PERMEASE PROTEIN YIAM"/>
    <property type="match status" value="1"/>
</dbReference>
<keyword evidence="6 9" id="KW-1133">Transmembrane helix</keyword>
<feature type="transmembrane region" description="Helical" evidence="9">
    <location>
        <begin position="87"/>
        <end position="109"/>
    </location>
</feature>
<accession>A0ABS2R6M3</accession>
<keyword evidence="4" id="KW-0997">Cell inner membrane</keyword>
<dbReference type="PANTHER" id="PTHR35011">
    <property type="entry name" value="2,3-DIKETO-L-GULONATE TRAP TRANSPORTER SMALL PERMEASE PROTEIN YIAM"/>
    <property type="match status" value="1"/>
</dbReference>
<evidence type="ECO:0000256" key="2">
    <source>
        <dbReference type="ARBA" id="ARBA00022448"/>
    </source>
</evidence>
<evidence type="ECO:0000313" key="12">
    <source>
        <dbReference type="Proteomes" id="UP000823485"/>
    </source>
</evidence>
<evidence type="ECO:0000256" key="8">
    <source>
        <dbReference type="ARBA" id="ARBA00038436"/>
    </source>
</evidence>
<evidence type="ECO:0000256" key="7">
    <source>
        <dbReference type="ARBA" id="ARBA00023136"/>
    </source>
</evidence>
<evidence type="ECO:0000256" key="1">
    <source>
        <dbReference type="ARBA" id="ARBA00004429"/>
    </source>
</evidence>
<evidence type="ECO:0000256" key="4">
    <source>
        <dbReference type="ARBA" id="ARBA00022519"/>
    </source>
</evidence>